<dbReference type="RefSeq" id="WP_387718272.1">
    <property type="nucleotide sequence ID" value="NZ_JBIAPI010000003.1"/>
</dbReference>
<evidence type="ECO:0000313" key="1">
    <source>
        <dbReference type="EMBL" id="MFF3224488.1"/>
    </source>
</evidence>
<proteinExistence type="predicted"/>
<name>A0ABW6QTY2_9NOCA</name>
<evidence type="ECO:0008006" key="3">
    <source>
        <dbReference type="Google" id="ProtNLM"/>
    </source>
</evidence>
<dbReference type="Proteomes" id="UP001601948">
    <property type="component" value="Unassembled WGS sequence"/>
</dbReference>
<keyword evidence="2" id="KW-1185">Reference proteome</keyword>
<comment type="caution">
    <text evidence="1">The sequence shown here is derived from an EMBL/GenBank/DDBJ whole genome shotgun (WGS) entry which is preliminary data.</text>
</comment>
<dbReference type="EMBL" id="JBIAPI010000003">
    <property type="protein sequence ID" value="MFF3224488.1"/>
    <property type="molecule type" value="Genomic_DNA"/>
</dbReference>
<protein>
    <recommendedName>
        <fullName evidence="3">Secreted protein</fullName>
    </recommendedName>
</protein>
<evidence type="ECO:0000313" key="2">
    <source>
        <dbReference type="Proteomes" id="UP001601948"/>
    </source>
</evidence>
<gene>
    <name evidence="1" type="ORF">ACFYV7_16965</name>
</gene>
<accession>A0ABW6QTY2</accession>
<reference evidence="1 2" key="1">
    <citation type="submission" date="2024-10" db="EMBL/GenBank/DDBJ databases">
        <title>The Natural Products Discovery Center: Release of the First 8490 Sequenced Strains for Exploring Actinobacteria Biosynthetic Diversity.</title>
        <authorList>
            <person name="Kalkreuter E."/>
            <person name="Kautsar S.A."/>
            <person name="Yang D."/>
            <person name="Bader C.D."/>
            <person name="Teijaro C.N."/>
            <person name="Fluegel L."/>
            <person name="Davis C.M."/>
            <person name="Simpson J.R."/>
            <person name="Lauterbach L."/>
            <person name="Steele A.D."/>
            <person name="Gui C."/>
            <person name="Meng S."/>
            <person name="Li G."/>
            <person name="Viehrig K."/>
            <person name="Ye F."/>
            <person name="Su P."/>
            <person name="Kiefer A.F."/>
            <person name="Nichols A."/>
            <person name="Cepeda A.J."/>
            <person name="Yan W."/>
            <person name="Fan B."/>
            <person name="Jiang Y."/>
            <person name="Adhikari A."/>
            <person name="Zheng C.-J."/>
            <person name="Schuster L."/>
            <person name="Cowan T.M."/>
            <person name="Smanski M.J."/>
            <person name="Chevrette M.G."/>
            <person name="De Carvalho L.P.S."/>
            <person name="Shen B."/>
        </authorList>
    </citation>
    <scope>NUCLEOTIDE SEQUENCE [LARGE SCALE GENOMIC DNA]</scope>
    <source>
        <strain evidence="1 2">NPDC003040</strain>
    </source>
</reference>
<sequence>MISTVYRYVHRQSLLGAGAVPNGFYGEEDSMRRSVRAVLGSLVGAAMCAAAPVAAADQGELIVGGTVYSNPSGCIMLGTDTVRHIENKTSTVVTVYTDASCQGIATAVLRPGDSGTYTGKSVVVS</sequence>
<organism evidence="1 2">
    <name type="scientific">Nocardia suismassiliense</name>
    <dbReference type="NCBI Taxonomy" id="2077092"/>
    <lineage>
        <taxon>Bacteria</taxon>
        <taxon>Bacillati</taxon>
        <taxon>Actinomycetota</taxon>
        <taxon>Actinomycetes</taxon>
        <taxon>Mycobacteriales</taxon>
        <taxon>Nocardiaceae</taxon>
        <taxon>Nocardia</taxon>
    </lineage>
</organism>